<name>A0AAV8UNL1_9RHOD</name>
<reference evidence="2 3" key="1">
    <citation type="journal article" date="2023" name="Nat. Commun.">
        <title>Origin of minicircular mitochondrial genomes in red algae.</title>
        <authorList>
            <person name="Lee Y."/>
            <person name="Cho C.H."/>
            <person name="Lee Y.M."/>
            <person name="Park S.I."/>
            <person name="Yang J.H."/>
            <person name="West J.A."/>
            <person name="Bhattacharya D."/>
            <person name="Yoon H.S."/>
        </authorList>
    </citation>
    <scope>NUCLEOTIDE SEQUENCE [LARGE SCALE GENOMIC DNA]</scope>
    <source>
        <strain evidence="2 3">CCMP1338</strain>
        <tissue evidence="2">Whole cell</tissue>
    </source>
</reference>
<dbReference type="SMART" id="SM00164">
    <property type="entry name" value="TBC"/>
    <property type="match status" value="1"/>
</dbReference>
<evidence type="ECO:0000313" key="2">
    <source>
        <dbReference type="EMBL" id="KAJ8902246.1"/>
    </source>
</evidence>
<dbReference type="Gene3D" id="1.10.10.750">
    <property type="entry name" value="Ypt/Rab-GAP domain of gyp1p, domain 1"/>
    <property type="match status" value="1"/>
</dbReference>
<dbReference type="Proteomes" id="UP001157974">
    <property type="component" value="Unassembled WGS sequence"/>
</dbReference>
<dbReference type="Pfam" id="PF00566">
    <property type="entry name" value="RabGAP-TBC"/>
    <property type="match status" value="1"/>
</dbReference>
<dbReference type="GO" id="GO:0005096">
    <property type="term" value="F:GTPase activator activity"/>
    <property type="evidence" value="ECO:0007669"/>
    <property type="project" value="TreeGrafter"/>
</dbReference>
<accession>A0AAV8UNL1</accession>
<gene>
    <name evidence="2" type="ORF">NDN08_006653</name>
</gene>
<organism evidence="2 3">
    <name type="scientific">Rhodosorus marinus</name>
    <dbReference type="NCBI Taxonomy" id="101924"/>
    <lineage>
        <taxon>Eukaryota</taxon>
        <taxon>Rhodophyta</taxon>
        <taxon>Stylonematophyceae</taxon>
        <taxon>Stylonematales</taxon>
        <taxon>Stylonemataceae</taxon>
        <taxon>Rhodosorus</taxon>
    </lineage>
</organism>
<comment type="caution">
    <text evidence="2">The sequence shown here is derived from an EMBL/GenBank/DDBJ whole genome shotgun (WGS) entry which is preliminary data.</text>
</comment>
<dbReference type="PANTHER" id="PTHR47219">
    <property type="entry name" value="RAB GTPASE-ACTIVATING PROTEIN 1-LIKE"/>
    <property type="match status" value="1"/>
</dbReference>
<dbReference type="PANTHER" id="PTHR47219:SF9">
    <property type="entry name" value="GTPASE ACTIVATING PROTEIN AND CENTROSOME-ASSOCIATED, ISOFORM B"/>
    <property type="match status" value="1"/>
</dbReference>
<feature type="domain" description="Rab-GAP TBC" evidence="1">
    <location>
        <begin position="134"/>
        <end position="341"/>
    </location>
</feature>
<dbReference type="AlphaFoldDB" id="A0AAV8UNL1"/>
<dbReference type="Gene3D" id="1.10.8.270">
    <property type="entry name" value="putative rabgap domain of human tbc1 domain family member 14 like domains"/>
    <property type="match status" value="1"/>
</dbReference>
<dbReference type="GO" id="GO:0031267">
    <property type="term" value="F:small GTPase binding"/>
    <property type="evidence" value="ECO:0007669"/>
    <property type="project" value="TreeGrafter"/>
</dbReference>
<sequence length="416" mass="47193">MLEPVEQGPHDAGVTKLEDILIAKRSEPVREIIGNCSNLNAQFEASLKSQLRMLKNSANTQGNGKLDSSEVVQAKLERGSSSRKLSVRKSSAKREISAVLAMDQLQRDQVLQEMWQTEENRESSKRRRELCFMGVPVVLRGAVWSESLGNPLQLNDELQKVLTERVTQNEADLLRNSHGDVTDGVSRINTASNSIALDVPRTFTDLEFLHEGDLNSRDELGCLLEKYALFRPEVGYAQGMSFIAAMFTLHMDPYSAFRAFASIVETTILRDFYVMKMSQVRVYMNVHSSLLQAEIPDVYYHFKQHKVNPDLYMINWVMSLFSKTTPLELTCRLWDVLLLDGDVGIFRIALGLIKHIAKVFTRCNQDECLHLLTKYPMYENNDEVIASVRSVSLSKRKLKQVVSKCTSDIRKGEPDP</sequence>
<proteinExistence type="predicted"/>
<dbReference type="EMBL" id="JAMWBK010000009">
    <property type="protein sequence ID" value="KAJ8902246.1"/>
    <property type="molecule type" value="Genomic_DNA"/>
</dbReference>
<keyword evidence="3" id="KW-1185">Reference proteome</keyword>
<evidence type="ECO:0000259" key="1">
    <source>
        <dbReference type="PROSITE" id="PS50086"/>
    </source>
</evidence>
<evidence type="ECO:0000313" key="3">
    <source>
        <dbReference type="Proteomes" id="UP001157974"/>
    </source>
</evidence>
<dbReference type="SUPFAM" id="SSF47923">
    <property type="entry name" value="Ypt/Rab-GAP domain of gyp1p"/>
    <property type="match status" value="2"/>
</dbReference>
<dbReference type="Gene3D" id="1.10.472.80">
    <property type="entry name" value="Ypt/Rab-GAP domain of gyp1p, domain 3"/>
    <property type="match status" value="1"/>
</dbReference>
<protein>
    <recommendedName>
        <fullName evidence="1">Rab-GAP TBC domain-containing protein</fullName>
    </recommendedName>
</protein>
<dbReference type="InterPro" id="IPR000195">
    <property type="entry name" value="Rab-GAP-TBC_dom"/>
</dbReference>
<dbReference type="InterPro" id="IPR050302">
    <property type="entry name" value="Rab_GAP_TBC_domain"/>
</dbReference>
<dbReference type="InterPro" id="IPR035969">
    <property type="entry name" value="Rab-GAP_TBC_sf"/>
</dbReference>
<dbReference type="PROSITE" id="PS50086">
    <property type="entry name" value="TBC_RABGAP"/>
    <property type="match status" value="1"/>
</dbReference>